<accession>A0A5B7EEK4</accession>
<name>A0A5B7EEK4_PORTR</name>
<dbReference type="AlphaFoldDB" id="A0A5B7EEK4"/>
<evidence type="ECO:0000313" key="1">
    <source>
        <dbReference type="EMBL" id="MPC31835.1"/>
    </source>
</evidence>
<keyword evidence="2" id="KW-1185">Reference proteome</keyword>
<dbReference type="EMBL" id="VSRR010002513">
    <property type="protein sequence ID" value="MPC31835.1"/>
    <property type="molecule type" value="Genomic_DNA"/>
</dbReference>
<sequence length="61" mass="6403">MDKYNSVKAKGSTASCRPPVLLPGAERAALVAFCTTSPAAPESTPPVVLSPTLSIRYLQRS</sequence>
<proteinExistence type="predicted"/>
<comment type="caution">
    <text evidence="1">The sequence shown here is derived from an EMBL/GenBank/DDBJ whole genome shotgun (WGS) entry which is preliminary data.</text>
</comment>
<organism evidence="1 2">
    <name type="scientific">Portunus trituberculatus</name>
    <name type="common">Swimming crab</name>
    <name type="synonym">Neptunus trituberculatus</name>
    <dbReference type="NCBI Taxonomy" id="210409"/>
    <lineage>
        <taxon>Eukaryota</taxon>
        <taxon>Metazoa</taxon>
        <taxon>Ecdysozoa</taxon>
        <taxon>Arthropoda</taxon>
        <taxon>Crustacea</taxon>
        <taxon>Multicrustacea</taxon>
        <taxon>Malacostraca</taxon>
        <taxon>Eumalacostraca</taxon>
        <taxon>Eucarida</taxon>
        <taxon>Decapoda</taxon>
        <taxon>Pleocyemata</taxon>
        <taxon>Brachyura</taxon>
        <taxon>Eubrachyura</taxon>
        <taxon>Portunoidea</taxon>
        <taxon>Portunidae</taxon>
        <taxon>Portuninae</taxon>
        <taxon>Portunus</taxon>
    </lineage>
</organism>
<dbReference type="Proteomes" id="UP000324222">
    <property type="component" value="Unassembled WGS sequence"/>
</dbReference>
<reference evidence="1 2" key="1">
    <citation type="submission" date="2019-05" db="EMBL/GenBank/DDBJ databases">
        <title>Another draft genome of Portunus trituberculatus and its Hox gene families provides insights of decapod evolution.</title>
        <authorList>
            <person name="Jeong J.-H."/>
            <person name="Song I."/>
            <person name="Kim S."/>
            <person name="Choi T."/>
            <person name="Kim D."/>
            <person name="Ryu S."/>
            <person name="Kim W."/>
        </authorList>
    </citation>
    <scope>NUCLEOTIDE SEQUENCE [LARGE SCALE GENOMIC DNA]</scope>
    <source>
        <tissue evidence="1">Muscle</tissue>
    </source>
</reference>
<evidence type="ECO:0000313" key="2">
    <source>
        <dbReference type="Proteomes" id="UP000324222"/>
    </source>
</evidence>
<gene>
    <name evidence="1" type="ORF">E2C01_025135</name>
</gene>
<protein>
    <submittedName>
        <fullName evidence="1">Uncharacterized protein</fullName>
    </submittedName>
</protein>